<dbReference type="InterPro" id="IPR051152">
    <property type="entry name" value="C.elegans_Orphan_NR"/>
</dbReference>
<organism evidence="5 6">
    <name type="scientific">Dictyocaulus viviparus</name>
    <name type="common">Bovine lungworm</name>
    <dbReference type="NCBI Taxonomy" id="29172"/>
    <lineage>
        <taxon>Eukaryota</taxon>
        <taxon>Metazoa</taxon>
        <taxon>Ecdysozoa</taxon>
        <taxon>Nematoda</taxon>
        <taxon>Chromadorea</taxon>
        <taxon>Rhabditida</taxon>
        <taxon>Rhabditina</taxon>
        <taxon>Rhabditomorpha</taxon>
        <taxon>Strongyloidea</taxon>
        <taxon>Metastrongylidae</taxon>
        <taxon>Dictyocaulus</taxon>
    </lineage>
</organism>
<reference evidence="6" key="2">
    <citation type="journal article" date="2016" name="Sci. Rep.">
        <title>Dictyocaulus viviparus genome, variome and transcriptome elucidate lungworm biology and support future intervention.</title>
        <authorList>
            <person name="McNulty S.N."/>
            <person name="Strube C."/>
            <person name="Rosa B.A."/>
            <person name="Martin J.C."/>
            <person name="Tyagi R."/>
            <person name="Choi Y.J."/>
            <person name="Wang Q."/>
            <person name="Hallsworth Pepin K."/>
            <person name="Zhang X."/>
            <person name="Ozersky P."/>
            <person name="Wilson R.K."/>
            <person name="Sternberg P.W."/>
            <person name="Gasser R.B."/>
            <person name="Mitreva M."/>
        </authorList>
    </citation>
    <scope>NUCLEOTIDE SEQUENCE [LARGE SCALE GENOMIC DNA]</scope>
    <source>
        <strain evidence="6">HannoverDv2000</strain>
    </source>
</reference>
<dbReference type="Gene3D" id="1.10.565.10">
    <property type="entry name" value="Retinoid X Receptor"/>
    <property type="match status" value="1"/>
</dbReference>
<dbReference type="STRING" id="29172.A0A0D8XAV4"/>
<dbReference type="PANTHER" id="PTHR45680">
    <property type="entry name" value="NUCLEAR HORMONE RECEPTOR FAMILY"/>
    <property type="match status" value="1"/>
</dbReference>
<evidence type="ECO:0000259" key="4">
    <source>
        <dbReference type="PROSITE" id="PS51843"/>
    </source>
</evidence>
<gene>
    <name evidence="5" type="ORF">DICVIV_13134</name>
</gene>
<dbReference type="InterPro" id="IPR035500">
    <property type="entry name" value="NHR-like_dom_sf"/>
</dbReference>
<evidence type="ECO:0000256" key="2">
    <source>
        <dbReference type="ARBA" id="ARBA00023163"/>
    </source>
</evidence>
<evidence type="ECO:0000313" key="6">
    <source>
        <dbReference type="Proteomes" id="UP000053766"/>
    </source>
</evidence>
<dbReference type="SUPFAM" id="SSF48508">
    <property type="entry name" value="Nuclear receptor ligand-binding domain"/>
    <property type="match status" value="1"/>
</dbReference>
<evidence type="ECO:0000313" key="5">
    <source>
        <dbReference type="EMBL" id="KJH40902.1"/>
    </source>
</evidence>
<dbReference type="PANTHER" id="PTHR45680:SF29">
    <property type="entry name" value="NUCLEAR HORMONE RECEPTOR FAMILY"/>
    <property type="match status" value="1"/>
</dbReference>
<dbReference type="PROSITE" id="PS51843">
    <property type="entry name" value="NR_LBD"/>
    <property type="match status" value="1"/>
</dbReference>
<protein>
    <submittedName>
        <fullName evidence="5">Ligand-binding domain of nuclear hormone receptor</fullName>
    </submittedName>
</protein>
<evidence type="ECO:0000256" key="3">
    <source>
        <dbReference type="ARBA" id="ARBA00023170"/>
    </source>
</evidence>
<accession>A0A0D8XAV4</accession>
<dbReference type="SMART" id="SM00430">
    <property type="entry name" value="HOLI"/>
    <property type="match status" value="1"/>
</dbReference>
<proteinExistence type="predicted"/>
<evidence type="ECO:0000256" key="1">
    <source>
        <dbReference type="ARBA" id="ARBA00023015"/>
    </source>
</evidence>
<keyword evidence="3 5" id="KW-0675">Receptor</keyword>
<keyword evidence="2" id="KW-0804">Transcription</keyword>
<dbReference type="Proteomes" id="UP000053766">
    <property type="component" value="Unassembled WGS sequence"/>
</dbReference>
<dbReference type="OrthoDB" id="10018779at2759"/>
<dbReference type="Pfam" id="PF00104">
    <property type="entry name" value="Hormone_recep"/>
    <property type="match status" value="1"/>
</dbReference>
<keyword evidence="6" id="KW-1185">Reference proteome</keyword>
<sequence>MLGVSLKRKPIALYNALFLRPIRVNESHVGAYVQWNRDVLSTTVHKKKFESTPNTFVRKSVPRKDAVTRMVFDMSPIMAKLKSIMSDFKPDGCLPREPLQRMYHALLNHRKTQLSGSQLQIMESLSLNQLLEIWKAQLFAIGEWMMHCEEFARLPLDEKLKMFKNSWMIWQRFERITMSIELFGWRAVNEKLLAISDDKAIVIDTVKFDFSSLTDHDPSYIRRIFEPFADRLTEEVTKSCLEVGLNIIEVVYVLCTLMWHVEGRFVNSETQAVAETYRERMSDNLHYYYTTILKAPNYAGRLIRLMTIVHCIENIHYERSKIMELARIFDIFKVEVSENGMFDC</sequence>
<dbReference type="InterPro" id="IPR000536">
    <property type="entry name" value="Nucl_hrmn_rcpt_lig-bd"/>
</dbReference>
<reference evidence="5 6" key="1">
    <citation type="submission" date="2013-11" db="EMBL/GenBank/DDBJ databases">
        <title>Draft genome of the bovine lungworm Dictyocaulus viviparus.</title>
        <authorList>
            <person name="Mitreva M."/>
        </authorList>
    </citation>
    <scope>NUCLEOTIDE SEQUENCE [LARGE SCALE GENOMIC DNA]</scope>
    <source>
        <strain evidence="5 6">HannoverDv2000</strain>
    </source>
</reference>
<keyword evidence="1" id="KW-0805">Transcription regulation</keyword>
<feature type="domain" description="NR LBD" evidence="4">
    <location>
        <begin position="97"/>
        <end position="344"/>
    </location>
</feature>
<name>A0A0D8XAV4_DICVI</name>
<dbReference type="EMBL" id="KN716977">
    <property type="protein sequence ID" value="KJH40902.1"/>
    <property type="molecule type" value="Genomic_DNA"/>
</dbReference>
<dbReference type="AlphaFoldDB" id="A0A0D8XAV4"/>